<keyword evidence="2" id="KW-0812">Transmembrane</keyword>
<dbReference type="PANTHER" id="PTHR35408">
    <property type="entry name" value="CHROMOSOME 15, WHOLE GENOME SHOTGUN SEQUENCE"/>
    <property type="match status" value="1"/>
</dbReference>
<feature type="compositionally biased region" description="Low complexity" evidence="1">
    <location>
        <begin position="21"/>
        <end position="39"/>
    </location>
</feature>
<dbReference type="VEuPathDB" id="FungiDB:SMAC_04422"/>
<evidence type="ECO:0000256" key="2">
    <source>
        <dbReference type="SAM" id="Phobius"/>
    </source>
</evidence>
<reference evidence="5 6" key="1">
    <citation type="journal article" date="2010" name="PLoS Genet.">
        <title>De novo assembly of a 40 Mb eukaryotic genome from short sequence reads: Sordaria macrospora, a model organism for fungal morphogenesis.</title>
        <authorList>
            <person name="Nowrousian M."/>
            <person name="Stajich J."/>
            <person name="Chu M."/>
            <person name="Engh I."/>
            <person name="Espagne E."/>
            <person name="Halliday K."/>
            <person name="Kamerewerd J."/>
            <person name="Kempken F."/>
            <person name="Knab B."/>
            <person name="Kuo H.C."/>
            <person name="Osiewacz H.D."/>
            <person name="Poeggeler S."/>
            <person name="Read N."/>
            <person name="Seiler S."/>
            <person name="Smith K."/>
            <person name="Zickler D."/>
            <person name="Kueck U."/>
            <person name="Freitag M."/>
        </authorList>
    </citation>
    <scope>NUCLEOTIDE SEQUENCE [LARGE SCALE GENOMIC DNA]</scope>
    <source>
        <strain evidence="6">ATCC MYA-333 / DSM 997 / K(L3346) / K-hell</strain>
        <tissue evidence="5">Mycelium</tissue>
    </source>
</reference>
<dbReference type="Pfam" id="PF25550">
    <property type="entry name" value="DUF7928"/>
    <property type="match status" value="1"/>
</dbReference>
<dbReference type="EMBL" id="CABT02000014">
    <property type="protein sequence ID" value="CCC10740.1"/>
    <property type="molecule type" value="Genomic_DNA"/>
</dbReference>
<evidence type="ECO:0000256" key="1">
    <source>
        <dbReference type="SAM" id="MobiDB-lite"/>
    </source>
</evidence>
<evidence type="ECO:0000259" key="3">
    <source>
        <dbReference type="Pfam" id="PF13632"/>
    </source>
</evidence>
<dbReference type="PANTHER" id="PTHR35408:SF2">
    <property type="entry name" value="GLYCOSYLTRANSFERASE 2-LIKE DOMAIN-CONTAINING PROTEIN"/>
    <property type="match status" value="1"/>
</dbReference>
<sequence length="924" mass="102994">MAGSHSGGKDFPLRPLPPSRNPSSTPSDLPSPLNSPLRSNFHHGPISGVDTPPSSELQGPGSFYTQNGTGSALSVASDQTGMSTPVTYADEFRFKTMIKYLSKQIEKAGWVPPEKERKPPNGYGVLYKKSRGQYVTYPEDLSQAVTSCVQRLNLVIAFTMKPEMLDGILASLSPNQSELKLMDGSQLQIADSLNSMVPANVKKFQYACLVRQEGILLVWHDDLQHIVPTAARIEEKMLAMVWGTGQLPFGRLQAPSRPNSVLSTNTSIYKAEKPSTPGPSNMGALPNDSAEQLEKDESVDTKESLQRPVQRTSAFFVGMAMCLGIVLLFGTYISQLLIECVVDGTYTRLALIVCVPFLLCVSLFFFQVIFSNLFQIVGPIGGQHSNSRFYSCIKPSLRRAYMDGFTAPHITIQMPVYKEGMESVIIPTVRSLQAAISFYESHGGSASIFINDDGMRVISEEEAQKRIEFYHDNHIGWVARPKHGDDGFIRKGKFKKASNMNFALNISQKVEKYLQEMVDAKLAAEGTDLIDEQEEEEMYQAALARVLEENPLAQAAGNIRMGEYILIVDSDTRVPVDCLLYGAAEMFLSPEVAIVQHSTGVMQVSWDYFENGITFFTNLVYTAIRFSIGSGEVAPFVGHNAFLRWQAVQDVGVPEANEYMAYWSESHVSEDFDIALRLQIKGSIVRIASYHGTQFQEGVSLTIYDEIARWQKYAYGVSGNDFPPLAPLDLQGTIYPPFLYLPWEQHHVLLQDLHLRLHLLLLRASLGAHAHAPQLLLGRLVRRHPRPRVHVLLASLRLPGGRLQHNGPHRARRPPLPHRRAFFAFIPMRKLQMDAHAHRVFRRAVVPRHHRAARASFPPRHAVGRHVQGKGKFQFLPGDPQDSQDVQVDVCVFDHSGRRHGLPWQVRAEGLGDSGFYGDCPPGD</sequence>
<dbReference type="eggNOG" id="ENOG502RAX7">
    <property type="taxonomic scope" value="Eukaryota"/>
</dbReference>
<feature type="transmembrane region" description="Helical" evidence="2">
    <location>
        <begin position="314"/>
        <end position="337"/>
    </location>
</feature>
<name>F7VYZ3_SORMK</name>
<gene>
    <name evidence="5" type="ORF">SMAC_04422</name>
</gene>
<dbReference type="OrthoDB" id="38531at2759"/>
<dbReference type="SUPFAM" id="SSF53448">
    <property type="entry name" value="Nucleotide-diphospho-sugar transferases"/>
    <property type="match status" value="1"/>
</dbReference>
<dbReference type="STRING" id="771870.F7VYZ3"/>
<feature type="domain" description="DUF7928" evidence="4">
    <location>
        <begin position="93"/>
        <end position="246"/>
    </location>
</feature>
<dbReference type="InterPro" id="IPR029044">
    <property type="entry name" value="Nucleotide-diphossugar_trans"/>
</dbReference>
<evidence type="ECO:0000259" key="4">
    <source>
        <dbReference type="Pfam" id="PF25550"/>
    </source>
</evidence>
<dbReference type="Pfam" id="PF13632">
    <property type="entry name" value="Glyco_trans_2_3"/>
    <property type="match status" value="1"/>
</dbReference>
<dbReference type="InterPro" id="IPR001173">
    <property type="entry name" value="Glyco_trans_2-like"/>
</dbReference>
<evidence type="ECO:0000313" key="5">
    <source>
        <dbReference type="EMBL" id="CCC10740.1"/>
    </source>
</evidence>
<feature type="transmembrane region" description="Helical" evidence="2">
    <location>
        <begin position="349"/>
        <end position="370"/>
    </location>
</feature>
<keyword evidence="2" id="KW-0472">Membrane</keyword>
<dbReference type="InParanoid" id="F7VYZ3"/>
<dbReference type="HOGENOM" id="CLU_315969_0_0_1"/>
<dbReference type="OMA" id="ANEYMAY"/>
<feature type="region of interest" description="Disordered" evidence="1">
    <location>
        <begin position="1"/>
        <end position="77"/>
    </location>
</feature>
<feature type="domain" description="Glycosyltransferase 2-like" evidence="3">
    <location>
        <begin position="564"/>
        <end position="763"/>
    </location>
</feature>
<dbReference type="InterPro" id="IPR057688">
    <property type="entry name" value="DUF7928"/>
</dbReference>
<dbReference type="Proteomes" id="UP000001881">
    <property type="component" value="Unassembled WGS sequence"/>
</dbReference>
<proteinExistence type="predicted"/>
<protein>
    <submittedName>
        <fullName evidence="5">WGS project CABT00000000 data, contig 2.14</fullName>
    </submittedName>
</protein>
<comment type="caution">
    <text evidence="5">The sequence shown here is derived from an EMBL/GenBank/DDBJ whole genome shotgun (WGS) entry which is preliminary data.</text>
</comment>
<feature type="compositionally biased region" description="Polar residues" evidence="1">
    <location>
        <begin position="52"/>
        <end position="77"/>
    </location>
</feature>
<evidence type="ECO:0000313" key="6">
    <source>
        <dbReference type="Proteomes" id="UP000001881"/>
    </source>
</evidence>
<dbReference type="AlphaFoldDB" id="F7VYZ3"/>
<organism evidence="5 6">
    <name type="scientific">Sordaria macrospora (strain ATCC MYA-333 / DSM 997 / K(L3346) / K-hell)</name>
    <dbReference type="NCBI Taxonomy" id="771870"/>
    <lineage>
        <taxon>Eukaryota</taxon>
        <taxon>Fungi</taxon>
        <taxon>Dikarya</taxon>
        <taxon>Ascomycota</taxon>
        <taxon>Pezizomycotina</taxon>
        <taxon>Sordariomycetes</taxon>
        <taxon>Sordariomycetidae</taxon>
        <taxon>Sordariales</taxon>
        <taxon>Sordariaceae</taxon>
        <taxon>Sordaria</taxon>
    </lineage>
</organism>
<keyword evidence="6" id="KW-1185">Reference proteome</keyword>
<feature type="region of interest" description="Disordered" evidence="1">
    <location>
        <begin position="270"/>
        <end position="303"/>
    </location>
</feature>
<feature type="compositionally biased region" description="Basic and acidic residues" evidence="1">
    <location>
        <begin position="292"/>
        <end position="303"/>
    </location>
</feature>
<accession>F7VYZ3</accession>
<keyword evidence="2" id="KW-1133">Transmembrane helix</keyword>
<dbReference type="Gene3D" id="3.90.550.10">
    <property type="entry name" value="Spore Coat Polysaccharide Biosynthesis Protein SpsA, Chain A"/>
    <property type="match status" value="1"/>
</dbReference>